<dbReference type="GO" id="GO:0051087">
    <property type="term" value="F:protein-folding chaperone binding"/>
    <property type="evidence" value="ECO:0007669"/>
    <property type="project" value="TreeGrafter"/>
</dbReference>
<dbReference type="SUPFAM" id="SSF50129">
    <property type="entry name" value="GroES-like"/>
    <property type="match status" value="1"/>
</dbReference>
<evidence type="ECO:0000256" key="1">
    <source>
        <dbReference type="ARBA" id="ARBA00006975"/>
    </source>
</evidence>
<dbReference type="GO" id="GO:0051082">
    <property type="term" value="F:unfolded protein binding"/>
    <property type="evidence" value="ECO:0007669"/>
    <property type="project" value="TreeGrafter"/>
</dbReference>
<evidence type="ECO:0000256" key="2">
    <source>
        <dbReference type="ARBA" id="ARBA00023186"/>
    </source>
</evidence>
<proteinExistence type="inferred from homology"/>
<dbReference type="GO" id="GO:0046872">
    <property type="term" value="F:metal ion binding"/>
    <property type="evidence" value="ECO:0007669"/>
    <property type="project" value="TreeGrafter"/>
</dbReference>
<accession>A0A4R6T2Q9</accession>
<comment type="caution">
    <text evidence="3">The sequence shown here is derived from an EMBL/GenBank/DDBJ whole genome shotgun (WGS) entry which is preliminary data.</text>
</comment>
<comment type="similarity">
    <text evidence="1">Belongs to the GroES chaperonin family.</text>
</comment>
<gene>
    <name evidence="3" type="ORF">DFQ04_2824</name>
</gene>
<protein>
    <submittedName>
        <fullName evidence="3">Co-chaperonin GroES (HSP10)</fullName>
    </submittedName>
</protein>
<dbReference type="Gene3D" id="2.30.33.40">
    <property type="entry name" value="GroES chaperonin"/>
    <property type="match status" value="1"/>
</dbReference>
<dbReference type="EMBL" id="SNYF01000008">
    <property type="protein sequence ID" value="TDQ14943.1"/>
    <property type="molecule type" value="Genomic_DNA"/>
</dbReference>
<keyword evidence="2" id="KW-0143">Chaperone</keyword>
<sequence>MKDTSIFMQLTADNKLKKLIVVGDRVLIRLKKPHEKTDSGLYLPPGVQEKEKVQQGYIIKAGPGYPIPMPVEDHEPWMDSEEKVKYVPLQAKEGDLAIFLLSGAHEVIYEGEKYYIVSQGAILMLEREHDL</sequence>
<evidence type="ECO:0000313" key="4">
    <source>
        <dbReference type="Proteomes" id="UP000294535"/>
    </source>
</evidence>
<dbReference type="AlphaFoldDB" id="A0A4R6T2Q9"/>
<dbReference type="CDD" id="cd00320">
    <property type="entry name" value="cpn10"/>
    <property type="match status" value="1"/>
</dbReference>
<dbReference type="SMART" id="SM00883">
    <property type="entry name" value="Cpn10"/>
    <property type="match status" value="1"/>
</dbReference>
<dbReference type="InterPro" id="IPR011032">
    <property type="entry name" value="GroES-like_sf"/>
</dbReference>
<dbReference type="GO" id="GO:0005524">
    <property type="term" value="F:ATP binding"/>
    <property type="evidence" value="ECO:0007669"/>
    <property type="project" value="InterPro"/>
</dbReference>
<evidence type="ECO:0000313" key="3">
    <source>
        <dbReference type="EMBL" id="TDQ14943.1"/>
    </source>
</evidence>
<name>A0A4R6T2Q9_9BACT</name>
<organism evidence="3 4">
    <name type="scientific">Algoriphagus boseongensis</name>
    <dbReference type="NCBI Taxonomy" id="1442587"/>
    <lineage>
        <taxon>Bacteria</taxon>
        <taxon>Pseudomonadati</taxon>
        <taxon>Bacteroidota</taxon>
        <taxon>Cytophagia</taxon>
        <taxon>Cytophagales</taxon>
        <taxon>Cyclobacteriaceae</taxon>
        <taxon>Algoriphagus</taxon>
    </lineage>
</organism>
<dbReference type="InterPro" id="IPR037124">
    <property type="entry name" value="Chaperonin_GroES_sf"/>
</dbReference>
<dbReference type="Proteomes" id="UP000294535">
    <property type="component" value="Unassembled WGS sequence"/>
</dbReference>
<dbReference type="PANTHER" id="PTHR10772">
    <property type="entry name" value="10 KDA HEAT SHOCK PROTEIN"/>
    <property type="match status" value="1"/>
</dbReference>
<dbReference type="GO" id="GO:0044183">
    <property type="term" value="F:protein folding chaperone"/>
    <property type="evidence" value="ECO:0007669"/>
    <property type="project" value="InterPro"/>
</dbReference>
<dbReference type="Pfam" id="PF00166">
    <property type="entry name" value="Cpn10"/>
    <property type="match status" value="1"/>
</dbReference>
<dbReference type="PANTHER" id="PTHR10772:SF58">
    <property type="entry name" value="CO-CHAPERONIN GROES"/>
    <property type="match status" value="1"/>
</dbReference>
<keyword evidence="4" id="KW-1185">Reference proteome</keyword>
<dbReference type="InterPro" id="IPR020818">
    <property type="entry name" value="Chaperonin_GroES"/>
</dbReference>
<reference evidence="3 4" key="1">
    <citation type="submission" date="2019-03" db="EMBL/GenBank/DDBJ databases">
        <title>Genomic Encyclopedia of Type Strains, Phase III (KMG-III): the genomes of soil and plant-associated and newly described type strains.</title>
        <authorList>
            <person name="Whitman W."/>
        </authorList>
    </citation>
    <scope>NUCLEOTIDE SEQUENCE [LARGE SCALE GENOMIC DNA]</scope>
    <source>
        <strain evidence="3 4">CECT 8446</strain>
    </source>
</reference>